<protein>
    <submittedName>
        <fullName evidence="1">Uncharacterized protein</fullName>
    </submittedName>
</protein>
<evidence type="ECO:0000313" key="1">
    <source>
        <dbReference type="EMBL" id="KKN66449.1"/>
    </source>
</evidence>
<organism evidence="1">
    <name type="scientific">marine sediment metagenome</name>
    <dbReference type="NCBI Taxonomy" id="412755"/>
    <lineage>
        <taxon>unclassified sequences</taxon>
        <taxon>metagenomes</taxon>
        <taxon>ecological metagenomes</taxon>
    </lineage>
</organism>
<name>A0A0F9SHB3_9ZZZZ</name>
<dbReference type="AlphaFoldDB" id="A0A0F9SHB3"/>
<dbReference type="EMBL" id="LAZR01000501">
    <property type="protein sequence ID" value="KKN66449.1"/>
    <property type="molecule type" value="Genomic_DNA"/>
</dbReference>
<comment type="caution">
    <text evidence="1">The sequence shown here is derived from an EMBL/GenBank/DDBJ whole genome shotgun (WGS) entry which is preliminary data.</text>
</comment>
<gene>
    <name evidence="1" type="ORF">LCGC14_0471710</name>
</gene>
<accession>A0A0F9SHB3</accession>
<sequence>MNKTVKCKRCNRVLKAEGSIKLSYGKNCYRIMQLQKTQITSPNNMNLEELFNRIRKLELDNNFMKHQLKHRTNVSISNVETIERIKQDHHRPERNEVKVQFNVVVKELKVIFHERFDFHEFLKPIDGRTGPENPPVIIDLIEVMH</sequence>
<proteinExistence type="predicted"/>
<reference evidence="1" key="1">
    <citation type="journal article" date="2015" name="Nature">
        <title>Complex archaea that bridge the gap between prokaryotes and eukaryotes.</title>
        <authorList>
            <person name="Spang A."/>
            <person name="Saw J.H."/>
            <person name="Jorgensen S.L."/>
            <person name="Zaremba-Niedzwiedzka K."/>
            <person name="Martijn J."/>
            <person name="Lind A.E."/>
            <person name="van Eijk R."/>
            <person name="Schleper C."/>
            <person name="Guy L."/>
            <person name="Ettema T.J."/>
        </authorList>
    </citation>
    <scope>NUCLEOTIDE SEQUENCE</scope>
</reference>